<keyword evidence="2" id="KW-1185">Reference proteome</keyword>
<accession>A0ACB7ZUJ0</accession>
<evidence type="ECO:0000313" key="1">
    <source>
        <dbReference type="EMBL" id="KAH7904824.1"/>
    </source>
</evidence>
<evidence type="ECO:0000313" key="2">
    <source>
        <dbReference type="Proteomes" id="UP000790377"/>
    </source>
</evidence>
<gene>
    <name evidence="1" type="ORF">BJ138DRAFT_1106491</name>
</gene>
<sequence length="157" mass="17665">MLPTELRSIVVLSCTTLILFSTQSLQLVATSNSKPAISTYFGDVSLHIKTSNTDKHWFGFSLLKDQVQTLYYSYSRMTRAGIIVRNAYRSIDGTQTFIVNSVDSQILTFELIMCVVVFACQLLAHQHSTRTAGLLHGTVIFDIIFIVHVILNVRHCH</sequence>
<dbReference type="Proteomes" id="UP000790377">
    <property type="component" value="Unassembled WGS sequence"/>
</dbReference>
<comment type="caution">
    <text evidence="1">The sequence shown here is derived from an EMBL/GenBank/DDBJ whole genome shotgun (WGS) entry which is preliminary data.</text>
</comment>
<reference evidence="1" key="1">
    <citation type="journal article" date="2021" name="New Phytol.">
        <title>Evolutionary innovations through gain and loss of genes in the ectomycorrhizal Boletales.</title>
        <authorList>
            <person name="Wu G."/>
            <person name="Miyauchi S."/>
            <person name="Morin E."/>
            <person name="Kuo A."/>
            <person name="Drula E."/>
            <person name="Varga T."/>
            <person name="Kohler A."/>
            <person name="Feng B."/>
            <person name="Cao Y."/>
            <person name="Lipzen A."/>
            <person name="Daum C."/>
            <person name="Hundley H."/>
            <person name="Pangilinan J."/>
            <person name="Johnson J."/>
            <person name="Barry K."/>
            <person name="LaButti K."/>
            <person name="Ng V."/>
            <person name="Ahrendt S."/>
            <person name="Min B."/>
            <person name="Choi I.G."/>
            <person name="Park H."/>
            <person name="Plett J.M."/>
            <person name="Magnuson J."/>
            <person name="Spatafora J.W."/>
            <person name="Nagy L.G."/>
            <person name="Henrissat B."/>
            <person name="Grigoriev I.V."/>
            <person name="Yang Z.L."/>
            <person name="Xu J."/>
            <person name="Martin F.M."/>
        </authorList>
    </citation>
    <scope>NUCLEOTIDE SEQUENCE</scope>
    <source>
        <strain evidence="1">ATCC 28755</strain>
    </source>
</reference>
<proteinExistence type="predicted"/>
<protein>
    <submittedName>
        <fullName evidence="1">Uncharacterized protein</fullName>
    </submittedName>
</protein>
<dbReference type="EMBL" id="MU268350">
    <property type="protein sequence ID" value="KAH7904824.1"/>
    <property type="molecule type" value="Genomic_DNA"/>
</dbReference>
<name>A0ACB7ZUJ0_9AGAM</name>
<organism evidence="1 2">
    <name type="scientific">Hygrophoropsis aurantiaca</name>
    <dbReference type="NCBI Taxonomy" id="72124"/>
    <lineage>
        <taxon>Eukaryota</taxon>
        <taxon>Fungi</taxon>
        <taxon>Dikarya</taxon>
        <taxon>Basidiomycota</taxon>
        <taxon>Agaricomycotina</taxon>
        <taxon>Agaricomycetes</taxon>
        <taxon>Agaricomycetidae</taxon>
        <taxon>Boletales</taxon>
        <taxon>Coniophorineae</taxon>
        <taxon>Hygrophoropsidaceae</taxon>
        <taxon>Hygrophoropsis</taxon>
    </lineage>
</organism>